<dbReference type="PANTHER" id="PTHR38371:SF1">
    <property type="entry name" value="RHO GTPASE-ACTIVATING PROTEIN"/>
    <property type="match status" value="1"/>
</dbReference>
<accession>A0A6J1CD69</accession>
<evidence type="ECO:0000256" key="1">
    <source>
        <dbReference type="SAM" id="MobiDB-lite"/>
    </source>
</evidence>
<evidence type="ECO:0000313" key="2">
    <source>
        <dbReference type="Proteomes" id="UP000504603"/>
    </source>
</evidence>
<dbReference type="OrthoDB" id="1671977at2759"/>
<reference evidence="3 4" key="1">
    <citation type="submission" date="2025-04" db="UniProtKB">
        <authorList>
            <consortium name="RefSeq"/>
        </authorList>
    </citation>
    <scope>IDENTIFICATION</scope>
    <source>
        <strain evidence="3 4">OHB3-1</strain>
    </source>
</reference>
<dbReference type="KEGG" id="mcha:111010590"/>
<protein>
    <submittedName>
        <fullName evidence="3 4">Uncharacterized protein LOC111010590 isoform X1</fullName>
    </submittedName>
</protein>
<dbReference type="Proteomes" id="UP000504603">
    <property type="component" value="Unplaced"/>
</dbReference>
<feature type="compositionally biased region" description="Polar residues" evidence="1">
    <location>
        <begin position="371"/>
        <end position="382"/>
    </location>
</feature>
<evidence type="ECO:0000313" key="3">
    <source>
        <dbReference type="RefSeq" id="XP_022139755.1"/>
    </source>
</evidence>
<organism evidence="2 3">
    <name type="scientific">Momordica charantia</name>
    <name type="common">Bitter gourd</name>
    <name type="synonym">Balsam pear</name>
    <dbReference type="NCBI Taxonomy" id="3673"/>
    <lineage>
        <taxon>Eukaryota</taxon>
        <taxon>Viridiplantae</taxon>
        <taxon>Streptophyta</taxon>
        <taxon>Embryophyta</taxon>
        <taxon>Tracheophyta</taxon>
        <taxon>Spermatophyta</taxon>
        <taxon>Magnoliopsida</taxon>
        <taxon>eudicotyledons</taxon>
        <taxon>Gunneridae</taxon>
        <taxon>Pentapetalae</taxon>
        <taxon>rosids</taxon>
        <taxon>fabids</taxon>
        <taxon>Cucurbitales</taxon>
        <taxon>Cucurbitaceae</taxon>
        <taxon>Momordiceae</taxon>
        <taxon>Momordica</taxon>
    </lineage>
</organism>
<dbReference type="RefSeq" id="XP_022139756.1">
    <property type="nucleotide sequence ID" value="XM_022284064.1"/>
</dbReference>
<feature type="region of interest" description="Disordered" evidence="1">
    <location>
        <begin position="351"/>
        <end position="421"/>
    </location>
</feature>
<dbReference type="AlphaFoldDB" id="A0A6J1CD69"/>
<feature type="compositionally biased region" description="Polar residues" evidence="1">
    <location>
        <begin position="401"/>
        <end position="414"/>
    </location>
</feature>
<dbReference type="PANTHER" id="PTHR38371">
    <property type="entry name" value="RHO GTPASE-ACTIVATING PROTEIN"/>
    <property type="match status" value="1"/>
</dbReference>
<dbReference type="GeneID" id="111010590"/>
<evidence type="ECO:0000313" key="4">
    <source>
        <dbReference type="RefSeq" id="XP_022139756.1"/>
    </source>
</evidence>
<gene>
    <name evidence="3 4" type="primary">LOC111010590</name>
</gene>
<dbReference type="RefSeq" id="XP_022139755.1">
    <property type="nucleotide sequence ID" value="XM_022284063.1"/>
</dbReference>
<keyword evidence="2" id="KW-1185">Reference proteome</keyword>
<name>A0A6J1CD69_MOMCH</name>
<proteinExistence type="predicted"/>
<feature type="compositionally biased region" description="Polar residues" evidence="1">
    <location>
        <begin position="351"/>
        <end position="362"/>
    </location>
</feature>
<feature type="region of interest" description="Disordered" evidence="1">
    <location>
        <begin position="438"/>
        <end position="466"/>
    </location>
</feature>
<sequence length="511" mass="56079">MAYCDAPSFSLGLDLDFDSEPQIPIPDCTARKPASDCSVGASASSKEDDCGEVGTGVVGCTAEIENEPPRKFKRLKRGPSGGSSLAMKNESLPSLSVVDEDIEEFSSQEDFPRADHHPSSLLQCVCSTSKVPLHGILTAPSSSQLKAKKIKETVDAPTSAGLEKQNKSMFSNLTISPLRKFQLLDSDSDDPSSCDNKSRKSHKAASSLDKQKSIFCHSATAHYKKMRLTACVTQKEDLWKDFCQTKSSHLPTPAFDEVCEEFFQLKKDNKAATELGSSARINCMDNQTNNSSCPNELMDKLSCPAHYYFFHDDPRIQKLVRNRLPNFFPLGVDGSRASVIDYMRQFNNGEASTCRPSQVNVEKSSKRSTDVSKGSKNIASKSRVNKKVLSPLSSKKAPKRVSTQKNNIGNSSRNVKGKQGASNCEELLKDSGSWIDPKSSFSLPRDAGKRRVQAGGQSSTGHWYTSPEGKKVYITKSGEELTGRAAYRFYKKDTGGFRKSKKKVASKKRKG</sequence>